<dbReference type="Gene3D" id="3.20.20.60">
    <property type="entry name" value="Phosphoenolpyruvate-binding domains"/>
    <property type="match status" value="1"/>
</dbReference>
<dbReference type="NCBIfam" id="NF008455">
    <property type="entry name" value="PRK11320.1"/>
    <property type="match status" value="1"/>
</dbReference>
<comment type="cofactor">
    <cofactor evidence="1">
        <name>Mg(2+)</name>
        <dbReference type="ChEBI" id="CHEBI:18420"/>
    </cofactor>
</comment>
<evidence type="ECO:0000256" key="4">
    <source>
        <dbReference type="ARBA" id="ARBA00022842"/>
    </source>
</evidence>
<dbReference type="InterPro" id="IPR015813">
    <property type="entry name" value="Pyrv/PenolPyrv_kinase-like_dom"/>
</dbReference>
<accession>A0AAV4JSM3</accession>
<protein>
    <submittedName>
        <fullName evidence="6">2-methylisocitrate lyase</fullName>
    </submittedName>
</protein>
<dbReference type="InterPro" id="IPR039556">
    <property type="entry name" value="ICL/PEPM"/>
</dbReference>
<keyword evidence="3" id="KW-0479">Metal-binding</keyword>
<keyword evidence="7" id="KW-1185">Reference proteome</keyword>
<dbReference type="SUPFAM" id="SSF51621">
    <property type="entry name" value="Phosphoenolpyruvate/pyruvate domain"/>
    <property type="match status" value="1"/>
</dbReference>
<dbReference type="EMBL" id="BMAT01014006">
    <property type="protein sequence ID" value="GFS24713.1"/>
    <property type="molecule type" value="Genomic_DNA"/>
</dbReference>
<evidence type="ECO:0000256" key="5">
    <source>
        <dbReference type="ARBA" id="ARBA00023239"/>
    </source>
</evidence>
<dbReference type="InterPro" id="IPR012695">
    <property type="entry name" value="PrpB"/>
</dbReference>
<sequence>METTGHRFRQLVSEESPLQVLGTVNAYSAIIAKRQGVKAIYLSGGGVAACSLGIPDLGITTLNDVLTDAKRITNACDLPLLADIDVGWGGLFNIARTIKEMISSGVAAVHIEDQIAQKRCGHRPNKQIVPKEEMTDRIKAAVDARTDNDFVIMARTDSIDNEGQEKALERIYAYIDAGADMIFPEAVYTLEQYQYFRSHISVPILANITEFGKTPLFTKEELANTGVDIILYPLSIFRAMSKSAIALYDEIITKGTQKDALKRMQTREELYDYLGYHNYETKLDNFLNES</sequence>
<keyword evidence="4" id="KW-0460">Magnesium</keyword>
<gene>
    <name evidence="6" type="ORF">ElyMa_007010200</name>
</gene>
<name>A0AAV4JSM3_9GAST</name>
<dbReference type="PANTHER" id="PTHR42905:SF5">
    <property type="entry name" value="CARBOXYVINYL-CARBOXYPHOSPHONATE PHOSPHORYLMUTASE, CHLOROPLASTIC"/>
    <property type="match status" value="1"/>
</dbReference>
<dbReference type="PROSITE" id="PS00161">
    <property type="entry name" value="ISOCITRATE_LYASE"/>
    <property type="match status" value="1"/>
</dbReference>
<dbReference type="CDD" id="cd00377">
    <property type="entry name" value="ICL_PEPM"/>
    <property type="match status" value="1"/>
</dbReference>
<dbReference type="InterPro" id="IPR018523">
    <property type="entry name" value="Isocitrate_lyase_ph_CS"/>
</dbReference>
<dbReference type="HAMAP" id="MF_01939">
    <property type="entry name" value="PrpB"/>
    <property type="match status" value="1"/>
</dbReference>
<dbReference type="GO" id="GO:0019629">
    <property type="term" value="P:propionate catabolic process, 2-methylcitrate cycle"/>
    <property type="evidence" value="ECO:0007669"/>
    <property type="project" value="InterPro"/>
</dbReference>
<keyword evidence="5 6" id="KW-0456">Lyase</keyword>
<evidence type="ECO:0000313" key="6">
    <source>
        <dbReference type="EMBL" id="GFS24713.1"/>
    </source>
</evidence>
<evidence type="ECO:0000313" key="7">
    <source>
        <dbReference type="Proteomes" id="UP000762676"/>
    </source>
</evidence>
<proteinExistence type="inferred from homology"/>
<dbReference type="GO" id="GO:0046421">
    <property type="term" value="F:methylisocitrate lyase activity"/>
    <property type="evidence" value="ECO:0007669"/>
    <property type="project" value="InterPro"/>
</dbReference>
<dbReference type="FunFam" id="3.20.20.60:FF:000009">
    <property type="entry name" value="2-methylisocitrate lyase"/>
    <property type="match status" value="1"/>
</dbReference>
<dbReference type="GO" id="GO:0046872">
    <property type="term" value="F:metal ion binding"/>
    <property type="evidence" value="ECO:0007669"/>
    <property type="project" value="UniProtKB-KW"/>
</dbReference>
<dbReference type="NCBIfam" id="TIGR02317">
    <property type="entry name" value="prpB"/>
    <property type="match status" value="1"/>
</dbReference>
<comment type="similarity">
    <text evidence="2">Belongs to the isocitrate lyase/PEP mutase superfamily. Methylisocitrate lyase family.</text>
</comment>
<organism evidence="6 7">
    <name type="scientific">Elysia marginata</name>
    <dbReference type="NCBI Taxonomy" id="1093978"/>
    <lineage>
        <taxon>Eukaryota</taxon>
        <taxon>Metazoa</taxon>
        <taxon>Spiralia</taxon>
        <taxon>Lophotrochozoa</taxon>
        <taxon>Mollusca</taxon>
        <taxon>Gastropoda</taxon>
        <taxon>Heterobranchia</taxon>
        <taxon>Euthyneura</taxon>
        <taxon>Panpulmonata</taxon>
        <taxon>Sacoglossa</taxon>
        <taxon>Placobranchoidea</taxon>
        <taxon>Plakobranchidae</taxon>
        <taxon>Elysia</taxon>
    </lineage>
</organism>
<evidence type="ECO:0000256" key="2">
    <source>
        <dbReference type="ARBA" id="ARBA00009282"/>
    </source>
</evidence>
<dbReference type="AlphaFoldDB" id="A0AAV4JSM3"/>
<reference evidence="6 7" key="1">
    <citation type="journal article" date="2021" name="Elife">
        <title>Chloroplast acquisition without the gene transfer in kleptoplastic sea slugs, Plakobranchus ocellatus.</title>
        <authorList>
            <person name="Maeda T."/>
            <person name="Takahashi S."/>
            <person name="Yoshida T."/>
            <person name="Shimamura S."/>
            <person name="Takaki Y."/>
            <person name="Nagai Y."/>
            <person name="Toyoda A."/>
            <person name="Suzuki Y."/>
            <person name="Arimoto A."/>
            <person name="Ishii H."/>
            <person name="Satoh N."/>
            <person name="Nishiyama T."/>
            <person name="Hasebe M."/>
            <person name="Maruyama T."/>
            <person name="Minagawa J."/>
            <person name="Obokata J."/>
            <person name="Shigenobu S."/>
        </authorList>
    </citation>
    <scope>NUCLEOTIDE SEQUENCE [LARGE SCALE GENOMIC DNA]</scope>
</reference>
<dbReference type="PANTHER" id="PTHR42905">
    <property type="entry name" value="PHOSPHOENOLPYRUVATE CARBOXYLASE"/>
    <property type="match status" value="1"/>
</dbReference>
<comment type="caution">
    <text evidence="6">The sequence shown here is derived from an EMBL/GenBank/DDBJ whole genome shotgun (WGS) entry which is preliminary data.</text>
</comment>
<dbReference type="InterPro" id="IPR040442">
    <property type="entry name" value="Pyrv_kinase-like_dom_sf"/>
</dbReference>
<evidence type="ECO:0000256" key="1">
    <source>
        <dbReference type="ARBA" id="ARBA00001946"/>
    </source>
</evidence>
<dbReference type="Proteomes" id="UP000762676">
    <property type="component" value="Unassembled WGS sequence"/>
</dbReference>
<evidence type="ECO:0000256" key="3">
    <source>
        <dbReference type="ARBA" id="ARBA00022723"/>
    </source>
</evidence>
<dbReference type="Pfam" id="PF13714">
    <property type="entry name" value="PEP_mutase"/>
    <property type="match status" value="1"/>
</dbReference>